<evidence type="ECO:0000256" key="1">
    <source>
        <dbReference type="SAM" id="MobiDB-lite"/>
    </source>
</evidence>
<comment type="caution">
    <text evidence="4">The sequence shown here is derived from an EMBL/GenBank/DDBJ whole genome shotgun (WGS) entry which is preliminary data.</text>
</comment>
<name>A0ABS6EQP3_9FIRM</name>
<proteinExistence type="predicted"/>
<gene>
    <name evidence="4" type="ORF">KQI75_00800</name>
</gene>
<feature type="transmembrane region" description="Helical" evidence="2">
    <location>
        <begin position="162"/>
        <end position="183"/>
    </location>
</feature>
<dbReference type="Pfam" id="PF08239">
    <property type="entry name" value="SH3_3"/>
    <property type="match status" value="1"/>
</dbReference>
<evidence type="ECO:0000259" key="3">
    <source>
        <dbReference type="PROSITE" id="PS51781"/>
    </source>
</evidence>
<evidence type="ECO:0000256" key="2">
    <source>
        <dbReference type="SAM" id="Phobius"/>
    </source>
</evidence>
<reference evidence="4 5" key="1">
    <citation type="submission" date="2021-06" db="EMBL/GenBank/DDBJ databases">
        <authorList>
            <person name="Sun Q."/>
            <person name="Li D."/>
        </authorList>
    </citation>
    <scope>NUCLEOTIDE SEQUENCE [LARGE SCALE GENOMIC DNA]</scope>
    <source>
        <strain evidence="4 5">MSJd-7</strain>
    </source>
</reference>
<dbReference type="RefSeq" id="WP_216468787.1">
    <property type="nucleotide sequence ID" value="NZ_JAHLQI010000001.1"/>
</dbReference>
<dbReference type="EMBL" id="JAHLQI010000001">
    <property type="protein sequence ID" value="MBU5489175.1"/>
    <property type="molecule type" value="Genomic_DNA"/>
</dbReference>
<accession>A0ABS6EQP3</accession>
<dbReference type="PROSITE" id="PS51781">
    <property type="entry name" value="SH3B"/>
    <property type="match status" value="1"/>
</dbReference>
<protein>
    <submittedName>
        <fullName evidence="4">SH3 domain-containing protein</fullName>
    </submittedName>
</protein>
<feature type="region of interest" description="Disordered" evidence="1">
    <location>
        <begin position="125"/>
        <end position="150"/>
    </location>
</feature>
<evidence type="ECO:0000313" key="4">
    <source>
        <dbReference type="EMBL" id="MBU5489175.1"/>
    </source>
</evidence>
<dbReference type="InterPro" id="IPR003646">
    <property type="entry name" value="SH3-like_bac-type"/>
</dbReference>
<keyword evidence="2" id="KW-0812">Transmembrane</keyword>
<keyword evidence="2" id="KW-1133">Transmembrane helix</keyword>
<sequence length="288" mass="32183">MSEERFAFGPEVFGLDDRKSVEAVIHLLDRTYEQAHAEQSAEDVLYDFCIAYLEQAKKQETLSEEDANKRLKVIVQWYAQHARTASGEQIIPEEAAKDIQDNWDEWLHGPEPLFSGLFRKKRREKHVSVDETSEEPAQEAPKAEKHMHHEPRVHIPSHGAKVALVVVGMIVCFLVGMAAGWGLSNSGKMVQLTIGQSASQSDESADKTEESAKENVAVMKWGMNVRSEPTTKTEKNILAALKKGDTITILSKADDDGWIKISSTDEDGNVISGYMQSVYDGETVYTMK</sequence>
<keyword evidence="2" id="KW-0472">Membrane</keyword>
<keyword evidence="5" id="KW-1185">Reference proteome</keyword>
<organism evidence="4 5">
    <name type="scientific">Butyricicoccus intestinisimiae</name>
    <dbReference type="NCBI Taxonomy" id="2841509"/>
    <lineage>
        <taxon>Bacteria</taxon>
        <taxon>Bacillati</taxon>
        <taxon>Bacillota</taxon>
        <taxon>Clostridia</taxon>
        <taxon>Eubacteriales</taxon>
        <taxon>Butyricicoccaceae</taxon>
        <taxon>Butyricicoccus</taxon>
    </lineage>
</organism>
<feature type="domain" description="SH3b" evidence="3">
    <location>
        <begin position="211"/>
        <end position="284"/>
    </location>
</feature>
<dbReference type="Proteomes" id="UP000783588">
    <property type="component" value="Unassembled WGS sequence"/>
</dbReference>
<evidence type="ECO:0000313" key="5">
    <source>
        <dbReference type="Proteomes" id="UP000783588"/>
    </source>
</evidence>